<reference evidence="2" key="1">
    <citation type="submission" date="2018-11" db="EMBL/GenBank/DDBJ databases">
        <authorList>
            <consortium name="Pathogen Informatics"/>
        </authorList>
    </citation>
    <scope>NUCLEOTIDE SEQUENCE</scope>
</reference>
<protein>
    <submittedName>
        <fullName evidence="2">Uncharacterized protein</fullName>
    </submittedName>
</protein>
<feature type="compositionally biased region" description="Polar residues" evidence="1">
    <location>
        <begin position="9"/>
        <end position="23"/>
    </location>
</feature>
<evidence type="ECO:0000313" key="3">
    <source>
        <dbReference type="Proteomes" id="UP000784294"/>
    </source>
</evidence>
<dbReference type="AlphaFoldDB" id="A0A448X5F8"/>
<dbReference type="Proteomes" id="UP000784294">
    <property type="component" value="Unassembled WGS sequence"/>
</dbReference>
<organism evidence="2 3">
    <name type="scientific">Protopolystoma xenopodis</name>
    <dbReference type="NCBI Taxonomy" id="117903"/>
    <lineage>
        <taxon>Eukaryota</taxon>
        <taxon>Metazoa</taxon>
        <taxon>Spiralia</taxon>
        <taxon>Lophotrochozoa</taxon>
        <taxon>Platyhelminthes</taxon>
        <taxon>Monogenea</taxon>
        <taxon>Polyopisthocotylea</taxon>
        <taxon>Polystomatidea</taxon>
        <taxon>Polystomatidae</taxon>
        <taxon>Protopolystoma</taxon>
    </lineage>
</organism>
<evidence type="ECO:0000313" key="2">
    <source>
        <dbReference type="EMBL" id="VEL28524.1"/>
    </source>
</evidence>
<sequence>MRKSRPTKQNKLQSQTAQSAGLEQPSCQVIRITGPSVQVGVGIGSTLKLSVNRIVELASRRRRKELEVCL</sequence>
<keyword evidence="3" id="KW-1185">Reference proteome</keyword>
<name>A0A448X5F8_9PLAT</name>
<feature type="region of interest" description="Disordered" evidence="1">
    <location>
        <begin position="1"/>
        <end position="23"/>
    </location>
</feature>
<dbReference type="EMBL" id="CAAALY010095672">
    <property type="protein sequence ID" value="VEL28524.1"/>
    <property type="molecule type" value="Genomic_DNA"/>
</dbReference>
<proteinExistence type="predicted"/>
<evidence type="ECO:0000256" key="1">
    <source>
        <dbReference type="SAM" id="MobiDB-lite"/>
    </source>
</evidence>
<comment type="caution">
    <text evidence="2">The sequence shown here is derived from an EMBL/GenBank/DDBJ whole genome shotgun (WGS) entry which is preliminary data.</text>
</comment>
<accession>A0A448X5F8</accession>
<gene>
    <name evidence="2" type="ORF">PXEA_LOCUS21964</name>
</gene>